<keyword evidence="1" id="KW-0030">Aminoacyl-tRNA synthetase</keyword>
<reference evidence="3" key="1">
    <citation type="submission" date="2020-07" db="EMBL/GenBank/DDBJ databases">
        <title>Huge and variable diversity of episymbiotic CPR bacteria and DPANN archaea in groundwater ecosystems.</title>
        <authorList>
            <person name="He C.Y."/>
            <person name="Keren R."/>
            <person name="Whittaker M."/>
            <person name="Farag I.F."/>
            <person name="Doudna J."/>
            <person name="Cate J.H.D."/>
            <person name="Banfield J.F."/>
        </authorList>
    </citation>
    <scope>NUCLEOTIDE SEQUENCE</scope>
    <source>
        <strain evidence="3">NC_groundwater_191_Ag_S-0.1um_45_8</strain>
    </source>
</reference>
<sequence length="98" mass="11189">RSQPKIFLVQLGDLAKKKSLKILEEFRKNGILLAESLGKHSIKTQMKLADKWEVKLTLIFGQKEALDNEIIIRDMTSGMQETIPLAKLISEVKKRLKS</sequence>
<name>A0A9D6HQQ3_9BACT</name>
<comment type="caution">
    <text evidence="3">The sequence shown here is derived from an EMBL/GenBank/DDBJ whole genome shotgun (WGS) entry which is preliminary data.</text>
</comment>
<gene>
    <name evidence="3" type="ORF">HYT38_00265</name>
</gene>
<dbReference type="EMBL" id="JACOYY010000008">
    <property type="protein sequence ID" value="MBI2052099.1"/>
    <property type="molecule type" value="Genomic_DNA"/>
</dbReference>
<evidence type="ECO:0000256" key="1">
    <source>
        <dbReference type="ARBA" id="ARBA00023146"/>
    </source>
</evidence>
<dbReference type="AlphaFoldDB" id="A0A9D6HQQ3"/>
<feature type="non-terminal residue" evidence="3">
    <location>
        <position position="1"/>
    </location>
</feature>
<dbReference type="InterPro" id="IPR004154">
    <property type="entry name" value="Anticodon-bd"/>
</dbReference>
<dbReference type="SUPFAM" id="SSF52954">
    <property type="entry name" value="Class II aaRS ABD-related"/>
    <property type="match status" value="1"/>
</dbReference>
<keyword evidence="1" id="KW-0436">Ligase</keyword>
<proteinExistence type="predicted"/>
<evidence type="ECO:0000313" key="3">
    <source>
        <dbReference type="EMBL" id="MBI2052099.1"/>
    </source>
</evidence>
<feature type="domain" description="Anticodon-binding" evidence="2">
    <location>
        <begin position="8"/>
        <end position="95"/>
    </location>
</feature>
<dbReference type="GO" id="GO:0006418">
    <property type="term" value="P:tRNA aminoacylation for protein translation"/>
    <property type="evidence" value="ECO:0007669"/>
    <property type="project" value="UniProtKB-ARBA"/>
</dbReference>
<accession>A0A9D6HQQ3</accession>
<protein>
    <recommendedName>
        <fullName evidence="2">Anticodon-binding domain-containing protein</fullName>
    </recommendedName>
</protein>
<evidence type="ECO:0000259" key="2">
    <source>
        <dbReference type="Pfam" id="PF03129"/>
    </source>
</evidence>
<dbReference type="GO" id="GO:0004812">
    <property type="term" value="F:aminoacyl-tRNA ligase activity"/>
    <property type="evidence" value="ECO:0007669"/>
    <property type="project" value="UniProtKB-KW"/>
</dbReference>
<dbReference type="InterPro" id="IPR036621">
    <property type="entry name" value="Anticodon-bd_dom_sf"/>
</dbReference>
<organism evidence="3 4">
    <name type="scientific">Candidatus Sungiibacteriota bacterium</name>
    <dbReference type="NCBI Taxonomy" id="2750080"/>
    <lineage>
        <taxon>Bacteria</taxon>
        <taxon>Candidatus Sungiibacteriota</taxon>
    </lineage>
</organism>
<dbReference type="Pfam" id="PF03129">
    <property type="entry name" value="HGTP_anticodon"/>
    <property type="match status" value="1"/>
</dbReference>
<dbReference type="Proteomes" id="UP000786662">
    <property type="component" value="Unassembled WGS sequence"/>
</dbReference>
<dbReference type="Gene3D" id="3.40.50.800">
    <property type="entry name" value="Anticodon-binding domain"/>
    <property type="match status" value="1"/>
</dbReference>
<evidence type="ECO:0000313" key="4">
    <source>
        <dbReference type="Proteomes" id="UP000786662"/>
    </source>
</evidence>